<keyword evidence="4" id="KW-1185">Reference proteome</keyword>
<evidence type="ECO:0000313" key="3">
    <source>
        <dbReference type="EMBL" id="OZG48675.1"/>
    </source>
</evidence>
<sequence>MSIAMYTPGRMDRTTSRTRYVNSVVRNKEKLPAKVSKTTLTTKGKIIIALLAVSVGVIGSNVIGTSSSHTDMSVQEVTSYTVRPGDNLWTYAQMVTPEGGDVSYSVDRLMKLNNLNTPVLQAGQRIVVPKC</sequence>
<proteinExistence type="predicted"/>
<evidence type="ECO:0000259" key="2">
    <source>
        <dbReference type="PROSITE" id="PS51782"/>
    </source>
</evidence>
<evidence type="ECO:0000313" key="4">
    <source>
        <dbReference type="Proteomes" id="UP000216004"/>
    </source>
</evidence>
<dbReference type="PROSITE" id="PS51782">
    <property type="entry name" value="LYSM"/>
    <property type="match status" value="1"/>
</dbReference>
<keyword evidence="1" id="KW-0812">Transmembrane</keyword>
<keyword evidence="1" id="KW-1133">Transmembrane helix</keyword>
<dbReference type="InterPro" id="IPR036779">
    <property type="entry name" value="LysM_dom_sf"/>
</dbReference>
<feature type="transmembrane region" description="Helical" evidence="1">
    <location>
        <begin position="46"/>
        <end position="64"/>
    </location>
</feature>
<comment type="caution">
    <text evidence="3">The sequence shown here is derived from an EMBL/GenBank/DDBJ whole genome shotgun (WGS) entry which is preliminary data.</text>
</comment>
<dbReference type="AlphaFoldDB" id="A0A261EP94"/>
<gene>
    <name evidence="3" type="ORF">BOCO_1371</name>
</gene>
<accession>A0A261EP94</accession>
<reference evidence="3 4" key="1">
    <citation type="journal article" date="2017" name="BMC Genomics">
        <title>Comparative genomic and phylogenomic analyses of the Bifidobacteriaceae family.</title>
        <authorList>
            <person name="Lugli G.A."/>
            <person name="Milani C."/>
            <person name="Turroni F."/>
            <person name="Duranti S."/>
            <person name="Mancabelli L."/>
            <person name="Mangifesta M."/>
            <person name="Ferrario C."/>
            <person name="Modesto M."/>
            <person name="Mattarelli P."/>
            <person name="Jiri K."/>
            <person name="van Sinderen D."/>
            <person name="Ventura M."/>
        </authorList>
    </citation>
    <scope>NUCLEOTIDE SEQUENCE [LARGE SCALE GENOMIC DNA]</scope>
    <source>
        <strain evidence="3 4">DSM 22924</strain>
    </source>
</reference>
<protein>
    <submittedName>
        <fullName evidence="3">Peptidoglycan-binding protein</fullName>
    </submittedName>
</protein>
<dbReference type="SUPFAM" id="SSF54106">
    <property type="entry name" value="LysM domain"/>
    <property type="match status" value="1"/>
</dbReference>
<evidence type="ECO:0000256" key="1">
    <source>
        <dbReference type="SAM" id="Phobius"/>
    </source>
</evidence>
<feature type="domain" description="LysM" evidence="2">
    <location>
        <begin position="78"/>
        <end position="128"/>
    </location>
</feature>
<dbReference type="SMART" id="SM00257">
    <property type="entry name" value="LysM"/>
    <property type="match status" value="1"/>
</dbReference>
<dbReference type="Pfam" id="PF01476">
    <property type="entry name" value="LysM"/>
    <property type="match status" value="1"/>
</dbReference>
<name>A0A261EP94_9BIFI</name>
<organism evidence="3 4">
    <name type="scientific">Bombiscardovia coagulans</name>
    <dbReference type="NCBI Taxonomy" id="686666"/>
    <lineage>
        <taxon>Bacteria</taxon>
        <taxon>Bacillati</taxon>
        <taxon>Actinomycetota</taxon>
        <taxon>Actinomycetes</taxon>
        <taxon>Bifidobacteriales</taxon>
        <taxon>Bifidobacteriaceae</taxon>
        <taxon>Bombiscardovia</taxon>
    </lineage>
</organism>
<dbReference type="CDD" id="cd00118">
    <property type="entry name" value="LysM"/>
    <property type="match status" value="1"/>
</dbReference>
<keyword evidence="1" id="KW-0472">Membrane</keyword>
<dbReference type="RefSeq" id="WP_244568783.1">
    <property type="nucleotide sequence ID" value="NZ_MWWS01000009.1"/>
</dbReference>
<dbReference type="EMBL" id="MWWS01000009">
    <property type="protein sequence ID" value="OZG48675.1"/>
    <property type="molecule type" value="Genomic_DNA"/>
</dbReference>
<dbReference type="Proteomes" id="UP000216004">
    <property type="component" value="Unassembled WGS sequence"/>
</dbReference>
<dbReference type="InterPro" id="IPR018392">
    <property type="entry name" value="LysM"/>
</dbReference>
<dbReference type="Gene3D" id="3.10.350.10">
    <property type="entry name" value="LysM domain"/>
    <property type="match status" value="1"/>
</dbReference>